<gene>
    <name evidence="6 9" type="primary">rpl9</name>
</gene>
<dbReference type="Gene3D" id="3.10.430.100">
    <property type="entry name" value="Ribosomal protein L9, C-terminal domain"/>
    <property type="match status" value="1"/>
</dbReference>
<dbReference type="InterPro" id="IPR020069">
    <property type="entry name" value="Ribosomal_bL9_C"/>
</dbReference>
<evidence type="ECO:0000256" key="3">
    <source>
        <dbReference type="ARBA" id="ARBA00022884"/>
    </source>
</evidence>
<dbReference type="InterPro" id="IPR020070">
    <property type="entry name" value="Ribosomal_bL9_N"/>
</dbReference>
<name>A0A1Z1MU32_DIGSM</name>
<dbReference type="GeneID" id="33362315"/>
<keyword evidence="9" id="KW-0934">Plastid</keyword>
<reference evidence="9" key="1">
    <citation type="journal article" date="2017" name="J. Phycol.">
        <title>Analysis of chloroplast genomes and a supermatrix inform reclassification of the Rhodomelaceae (Rhodophyta).</title>
        <authorList>
            <person name="Diaz-Tapia P."/>
            <person name="Maggs C.A."/>
            <person name="West J.A."/>
            <person name="Verbruggen H."/>
        </authorList>
    </citation>
    <scope>NUCLEOTIDE SEQUENCE</scope>
    <source>
        <strain evidence="9">PD1820</strain>
    </source>
</reference>
<evidence type="ECO:0000313" key="9">
    <source>
        <dbReference type="EMBL" id="ARW69617.1"/>
    </source>
</evidence>
<dbReference type="GO" id="GO:0019843">
    <property type="term" value="F:rRNA binding"/>
    <property type="evidence" value="ECO:0007669"/>
    <property type="project" value="UniProtKB-UniRule"/>
</dbReference>
<evidence type="ECO:0000256" key="4">
    <source>
        <dbReference type="ARBA" id="ARBA00022980"/>
    </source>
</evidence>
<keyword evidence="3 6" id="KW-0694">RNA-binding</keyword>
<sequence length="154" mass="17939">MGKKVNLILIKNQFKEERKGTIISVARGYAFNYLIPNKIAEVTTPNKIKHFKMFTEIKKQLEENERQLNIQLKKKIEKINNISVYKKAGDKNLIFGSITEKDIVHWIVKHTDFTIKKKNIKVNIIKTSGKYNIDVEITNNIKHTITLYVVPTDI</sequence>
<keyword evidence="5 6" id="KW-0687">Ribonucleoprotein</keyword>
<dbReference type="InterPro" id="IPR036935">
    <property type="entry name" value="Ribosomal_bL9_N_sf"/>
</dbReference>
<dbReference type="GO" id="GO:0005840">
    <property type="term" value="C:ribosome"/>
    <property type="evidence" value="ECO:0007669"/>
    <property type="project" value="UniProtKB-KW"/>
</dbReference>
<dbReference type="HAMAP" id="MF_00503">
    <property type="entry name" value="Ribosomal_bL9"/>
    <property type="match status" value="1"/>
</dbReference>
<dbReference type="Pfam" id="PF01281">
    <property type="entry name" value="Ribosomal_L9_N"/>
    <property type="match status" value="1"/>
</dbReference>
<evidence type="ECO:0000256" key="1">
    <source>
        <dbReference type="ARBA" id="ARBA00010605"/>
    </source>
</evidence>
<comment type="function">
    <text evidence="6">Binds to the 23S rRNA.</text>
</comment>
<dbReference type="InterPro" id="IPR000244">
    <property type="entry name" value="Ribosomal_bL9"/>
</dbReference>
<keyword evidence="4 6" id="KW-0689">Ribosomal protein</keyword>
<dbReference type="SUPFAM" id="SSF55658">
    <property type="entry name" value="L9 N-domain-like"/>
    <property type="match status" value="1"/>
</dbReference>
<dbReference type="PANTHER" id="PTHR21368">
    <property type="entry name" value="50S RIBOSOMAL PROTEIN L9"/>
    <property type="match status" value="1"/>
</dbReference>
<evidence type="ECO:0000259" key="8">
    <source>
        <dbReference type="Pfam" id="PF03948"/>
    </source>
</evidence>
<proteinExistence type="inferred from homology"/>
<evidence type="ECO:0000256" key="6">
    <source>
        <dbReference type="HAMAP-Rule" id="MF_00503"/>
    </source>
</evidence>
<dbReference type="InterPro" id="IPR020594">
    <property type="entry name" value="Ribosomal_bL9_bac/chp"/>
</dbReference>
<dbReference type="SUPFAM" id="SSF55653">
    <property type="entry name" value="Ribosomal protein L9 C-domain"/>
    <property type="match status" value="1"/>
</dbReference>
<accession>A0A1Z1MU32</accession>
<dbReference type="GO" id="GO:0009507">
    <property type="term" value="C:chloroplast"/>
    <property type="evidence" value="ECO:0007669"/>
    <property type="project" value="UniProtKB-SubCell"/>
</dbReference>
<organism evidence="9">
    <name type="scientific">Digenea simplex</name>
    <name type="common">Marine red alga</name>
    <name type="synonym">Conferva simplex</name>
    <dbReference type="NCBI Taxonomy" id="945030"/>
    <lineage>
        <taxon>Eukaryota</taxon>
        <taxon>Rhodophyta</taxon>
        <taxon>Florideophyceae</taxon>
        <taxon>Rhodymeniophycidae</taxon>
        <taxon>Ceramiales</taxon>
        <taxon>Rhodomelaceae</taxon>
        <taxon>Polysiphonioideae</taxon>
        <taxon>Digenea</taxon>
    </lineage>
</organism>
<evidence type="ECO:0000259" key="7">
    <source>
        <dbReference type="Pfam" id="PF01281"/>
    </source>
</evidence>
<dbReference type="InterPro" id="IPR036791">
    <property type="entry name" value="Ribosomal_bL9_C_sf"/>
</dbReference>
<protein>
    <recommendedName>
        <fullName evidence="6">Large ribosomal subunit protein bL9c</fullName>
    </recommendedName>
</protein>
<dbReference type="Gene3D" id="3.40.5.10">
    <property type="entry name" value="Ribosomal protein L9, N-terminal domain"/>
    <property type="match status" value="1"/>
</dbReference>
<dbReference type="EMBL" id="MF101465">
    <property type="protein sequence ID" value="ARW69617.1"/>
    <property type="molecule type" value="Genomic_DNA"/>
</dbReference>
<dbReference type="AlphaFoldDB" id="A0A1Z1MU32"/>
<comment type="subcellular location">
    <subcellularLocation>
        <location evidence="6">Plastid</location>
        <location evidence="6">Chloroplast</location>
    </subcellularLocation>
</comment>
<dbReference type="GO" id="GO:1990904">
    <property type="term" value="C:ribonucleoprotein complex"/>
    <property type="evidence" value="ECO:0007669"/>
    <property type="project" value="UniProtKB-KW"/>
</dbReference>
<feature type="domain" description="Large ribosomal subunit protein bL9 C-terminal" evidence="8">
    <location>
        <begin position="71"/>
        <end position="150"/>
    </location>
</feature>
<dbReference type="Pfam" id="PF03948">
    <property type="entry name" value="Ribosomal_L9_C"/>
    <property type="match status" value="1"/>
</dbReference>
<dbReference type="InterPro" id="IPR009027">
    <property type="entry name" value="Ribosomal_bL9/RNase_H1_N"/>
</dbReference>
<comment type="similarity">
    <text evidence="1 6">Belongs to the bacterial ribosomal protein bL9 family.</text>
</comment>
<dbReference type="NCBIfam" id="TIGR00158">
    <property type="entry name" value="L9"/>
    <property type="match status" value="1"/>
</dbReference>
<feature type="domain" description="Ribosomal protein L9" evidence="7">
    <location>
        <begin position="17"/>
        <end position="51"/>
    </location>
</feature>
<dbReference type="GO" id="GO:0006412">
    <property type="term" value="P:translation"/>
    <property type="evidence" value="ECO:0007669"/>
    <property type="project" value="UniProtKB-UniRule"/>
</dbReference>
<evidence type="ECO:0000256" key="5">
    <source>
        <dbReference type="ARBA" id="ARBA00023274"/>
    </source>
</evidence>
<keyword evidence="2 6" id="KW-0699">rRNA-binding</keyword>
<dbReference type="RefSeq" id="YP_009399798.1">
    <property type="nucleotide sequence ID" value="NC_035298.1"/>
</dbReference>
<dbReference type="GO" id="GO:0003735">
    <property type="term" value="F:structural constituent of ribosome"/>
    <property type="evidence" value="ECO:0007669"/>
    <property type="project" value="InterPro"/>
</dbReference>
<evidence type="ECO:0000256" key="2">
    <source>
        <dbReference type="ARBA" id="ARBA00022730"/>
    </source>
</evidence>
<geneLocation type="chloroplast" evidence="9"/>
<keyword evidence="9" id="KW-0150">Chloroplast</keyword>